<protein>
    <submittedName>
        <fullName evidence="2">Uncharacterized protein</fullName>
    </submittedName>
</protein>
<keyword evidence="1" id="KW-0732">Signal</keyword>
<dbReference type="EMBL" id="CAJNRG010017316">
    <property type="protein sequence ID" value="CAF2221381.1"/>
    <property type="molecule type" value="Genomic_DNA"/>
</dbReference>
<evidence type="ECO:0000313" key="2">
    <source>
        <dbReference type="EMBL" id="CAF2221381.1"/>
    </source>
</evidence>
<evidence type="ECO:0000256" key="1">
    <source>
        <dbReference type="SAM" id="SignalP"/>
    </source>
</evidence>
<reference evidence="2" key="1">
    <citation type="submission" date="2021-02" db="EMBL/GenBank/DDBJ databases">
        <authorList>
            <person name="Nowell W R."/>
        </authorList>
    </citation>
    <scope>NUCLEOTIDE SEQUENCE</scope>
</reference>
<name>A0A817A119_9BILA</name>
<dbReference type="Proteomes" id="UP000663887">
    <property type="component" value="Unassembled WGS sequence"/>
</dbReference>
<sequence>MITGPRSRLFLLAISFVVSWFTPAKIISVENNPTYCMLAKANINDSRANVGRTFFMELAHNQESYKNVNRENVCSLIHFFMEEAILNRKPTKFSRGMFVIYYSTRELLNRFMNAKDAQEQGSDMHRTDYFSRRKYFDRDMTGSLSKKTSNKYVPRPFIYVRGDESYHFKERDSSLANRKRDYPA</sequence>
<feature type="signal peptide" evidence="1">
    <location>
        <begin position="1"/>
        <end position="24"/>
    </location>
</feature>
<organism evidence="2 3">
    <name type="scientific">Rotaria magnacalcarata</name>
    <dbReference type="NCBI Taxonomy" id="392030"/>
    <lineage>
        <taxon>Eukaryota</taxon>
        <taxon>Metazoa</taxon>
        <taxon>Spiralia</taxon>
        <taxon>Gnathifera</taxon>
        <taxon>Rotifera</taxon>
        <taxon>Eurotatoria</taxon>
        <taxon>Bdelloidea</taxon>
        <taxon>Philodinida</taxon>
        <taxon>Philodinidae</taxon>
        <taxon>Rotaria</taxon>
    </lineage>
</organism>
<proteinExistence type="predicted"/>
<gene>
    <name evidence="2" type="ORF">XDN619_LOCUS33823</name>
</gene>
<comment type="caution">
    <text evidence="2">The sequence shown here is derived from an EMBL/GenBank/DDBJ whole genome shotgun (WGS) entry which is preliminary data.</text>
</comment>
<feature type="chain" id="PRO_5032806630" evidence="1">
    <location>
        <begin position="25"/>
        <end position="184"/>
    </location>
</feature>
<accession>A0A817A119</accession>
<evidence type="ECO:0000313" key="3">
    <source>
        <dbReference type="Proteomes" id="UP000663887"/>
    </source>
</evidence>
<dbReference type="AlphaFoldDB" id="A0A817A119"/>